<dbReference type="Pfam" id="PF13464">
    <property type="entry name" value="RodZ_C"/>
    <property type="match status" value="1"/>
</dbReference>
<keyword evidence="1" id="KW-0812">Transmembrane</keyword>
<dbReference type="RefSeq" id="WP_309829093.1">
    <property type="nucleotide sequence ID" value="NZ_JAVIZX010000001.1"/>
</dbReference>
<dbReference type="InterPro" id="IPR025194">
    <property type="entry name" value="RodZ-like_C"/>
</dbReference>
<keyword evidence="1" id="KW-1133">Transmembrane helix</keyword>
<dbReference type="InterPro" id="IPR050400">
    <property type="entry name" value="Bact_Cytoskel_RodZ"/>
</dbReference>
<evidence type="ECO:0000256" key="1">
    <source>
        <dbReference type="SAM" id="Phobius"/>
    </source>
</evidence>
<keyword evidence="4" id="KW-1185">Reference proteome</keyword>
<dbReference type="Gene3D" id="1.10.260.40">
    <property type="entry name" value="lambda repressor-like DNA-binding domains"/>
    <property type="match status" value="1"/>
</dbReference>
<dbReference type="PANTHER" id="PTHR34475:SF1">
    <property type="entry name" value="CYTOSKELETON PROTEIN RODZ"/>
    <property type="match status" value="1"/>
</dbReference>
<protein>
    <submittedName>
        <fullName evidence="3">Cytoskeleton protein RodZ</fullName>
    </submittedName>
</protein>
<evidence type="ECO:0000259" key="2">
    <source>
        <dbReference type="Pfam" id="PF13464"/>
    </source>
</evidence>
<name>A0ABU1IC26_9BURK</name>
<dbReference type="InterPro" id="IPR010982">
    <property type="entry name" value="Lambda_DNA-bd_dom_sf"/>
</dbReference>
<dbReference type="PANTHER" id="PTHR34475">
    <property type="match status" value="1"/>
</dbReference>
<reference evidence="3 4" key="1">
    <citation type="submission" date="2023-08" db="EMBL/GenBank/DDBJ databases">
        <title>Functional and genomic diversity of the sorghum phyllosphere microbiome.</title>
        <authorList>
            <person name="Shade A."/>
        </authorList>
    </citation>
    <scope>NUCLEOTIDE SEQUENCE [LARGE SCALE GENOMIC DNA]</scope>
    <source>
        <strain evidence="3 4">SORGH_AS_0335</strain>
    </source>
</reference>
<dbReference type="Proteomes" id="UP001267710">
    <property type="component" value="Unassembled WGS sequence"/>
</dbReference>
<accession>A0ABU1IC26</accession>
<organism evidence="3 4">
    <name type="scientific">Paracidovorax wautersii</name>
    <dbReference type="NCBI Taxonomy" id="1177982"/>
    <lineage>
        <taxon>Bacteria</taxon>
        <taxon>Pseudomonadati</taxon>
        <taxon>Pseudomonadota</taxon>
        <taxon>Betaproteobacteria</taxon>
        <taxon>Burkholderiales</taxon>
        <taxon>Comamonadaceae</taxon>
        <taxon>Paracidovorax</taxon>
    </lineage>
</organism>
<proteinExistence type="predicted"/>
<feature type="transmembrane region" description="Helical" evidence="1">
    <location>
        <begin position="131"/>
        <end position="149"/>
    </location>
</feature>
<sequence length="310" mass="31440">MSDSVIQGGAEEGAPASSWATPGGLLRQARLHAGVQVDTLAAALKVPVYKLEALEEDRLEVFPDVVFVRALASSICRTLKVDATPVLELLPQGQAPRLSADNGINASFKDGHGARKVTSASLAGGPSGPRWIPAVVAVLLLAALALVFLPRGLEWWRGSQDASAVESSSSSAGALPAGMVEEPAAALSALAAASATAGGADATAAPVAAPTGGVNAEVAVPTPVAPVPALAGGEVLVVRARGETWVQIRNLVGGSSVQRVLQAGDSLVAQGEPPWAVVIGKAAMTDVLVRGERLDLTAIARDNVARFEVK</sequence>
<dbReference type="Pfam" id="PF13413">
    <property type="entry name" value="HTH_25"/>
    <property type="match status" value="1"/>
</dbReference>
<keyword evidence="1" id="KW-0472">Membrane</keyword>
<gene>
    <name evidence="3" type="ORF">QE399_002466</name>
</gene>
<feature type="domain" description="Cytoskeleton protein RodZ-like C-terminal" evidence="2">
    <location>
        <begin position="237"/>
        <end position="308"/>
    </location>
</feature>
<comment type="caution">
    <text evidence="3">The sequence shown here is derived from an EMBL/GenBank/DDBJ whole genome shotgun (WGS) entry which is preliminary data.</text>
</comment>
<evidence type="ECO:0000313" key="3">
    <source>
        <dbReference type="EMBL" id="MDR6214777.1"/>
    </source>
</evidence>
<evidence type="ECO:0000313" key="4">
    <source>
        <dbReference type="Proteomes" id="UP001267710"/>
    </source>
</evidence>
<dbReference type="EMBL" id="JAVIZX010000001">
    <property type="protein sequence ID" value="MDR6214777.1"/>
    <property type="molecule type" value="Genomic_DNA"/>
</dbReference>